<comment type="caution">
    <text evidence="1">The sequence shown here is derived from an EMBL/GenBank/DDBJ whole genome shotgun (WGS) entry which is preliminary data.</text>
</comment>
<organism evidence="1 2">
    <name type="scientific">Lasallia pustulata</name>
    <dbReference type="NCBI Taxonomy" id="136370"/>
    <lineage>
        <taxon>Eukaryota</taxon>
        <taxon>Fungi</taxon>
        <taxon>Dikarya</taxon>
        <taxon>Ascomycota</taxon>
        <taxon>Pezizomycotina</taxon>
        <taxon>Lecanoromycetes</taxon>
        <taxon>OSLEUM clade</taxon>
        <taxon>Umbilicariomycetidae</taxon>
        <taxon>Umbilicariales</taxon>
        <taxon>Umbilicariaceae</taxon>
        <taxon>Lasallia</taxon>
    </lineage>
</organism>
<accession>A0A5M8Q3A4</accession>
<dbReference type="AlphaFoldDB" id="A0A5M8Q3A4"/>
<evidence type="ECO:0000313" key="1">
    <source>
        <dbReference type="EMBL" id="KAA6415663.1"/>
    </source>
</evidence>
<name>A0A5M8Q3A4_9LECA</name>
<dbReference type="Proteomes" id="UP000324767">
    <property type="component" value="Unassembled WGS sequence"/>
</dbReference>
<sequence length="107" mass="12417">MYVWRFEIDETFPSTTLFPESLRLGLFFYGNVIVVDVHELLSLETDFPSSISRVQFPESMRLGVLFGPWVFGYKSFSLSSFGGGRRISLRPYRSLRSSSYGEWQLEL</sequence>
<proteinExistence type="predicted"/>
<gene>
    <name evidence="1" type="ORF">FRX48_00380</name>
</gene>
<dbReference type="EMBL" id="VXIT01000001">
    <property type="protein sequence ID" value="KAA6415663.1"/>
    <property type="molecule type" value="Genomic_DNA"/>
</dbReference>
<reference evidence="1 2" key="1">
    <citation type="submission" date="2019-09" db="EMBL/GenBank/DDBJ databases">
        <title>The hologenome of the rock-dwelling lichen Lasallia pustulata.</title>
        <authorList>
            <person name="Greshake Tzovaras B."/>
            <person name="Segers F."/>
            <person name="Bicker A."/>
            <person name="Dal Grande F."/>
            <person name="Otte J."/>
            <person name="Hankeln T."/>
            <person name="Schmitt I."/>
            <person name="Ebersberger I."/>
        </authorList>
    </citation>
    <scope>NUCLEOTIDE SEQUENCE [LARGE SCALE GENOMIC DNA]</scope>
    <source>
        <strain evidence="1">A1-1</strain>
    </source>
</reference>
<protein>
    <submittedName>
        <fullName evidence="1">Uncharacterized protein</fullName>
    </submittedName>
</protein>
<evidence type="ECO:0000313" key="2">
    <source>
        <dbReference type="Proteomes" id="UP000324767"/>
    </source>
</evidence>